<feature type="transmembrane region" description="Helical" evidence="1">
    <location>
        <begin position="147"/>
        <end position="166"/>
    </location>
</feature>
<feature type="domain" description="CAAX prenyl protease 2/Lysostaphin resistance protein A-like" evidence="2">
    <location>
        <begin position="115"/>
        <end position="208"/>
    </location>
</feature>
<evidence type="ECO:0000259" key="2">
    <source>
        <dbReference type="Pfam" id="PF02517"/>
    </source>
</evidence>
<dbReference type="GO" id="GO:0004175">
    <property type="term" value="F:endopeptidase activity"/>
    <property type="evidence" value="ECO:0007669"/>
    <property type="project" value="UniProtKB-ARBA"/>
</dbReference>
<evidence type="ECO:0000256" key="1">
    <source>
        <dbReference type="SAM" id="Phobius"/>
    </source>
</evidence>
<keyword evidence="1" id="KW-0472">Membrane</keyword>
<dbReference type="InterPro" id="IPR003675">
    <property type="entry name" value="Rce1/LyrA-like_dom"/>
</dbReference>
<comment type="caution">
    <text evidence="3">The sequence shown here is derived from an EMBL/GenBank/DDBJ whole genome shotgun (WGS) entry which is preliminary data.</text>
</comment>
<sequence length="286" mass="29775">MTIGGAVIHSVSSMRFLKQFAVIVPLFLVGNVTIAAVSGTFLPLFLGPAFAVAGVAAYRWIVRRTEHRDVTELARDGARPALRRGALLGVGLFSLVIAVIALFGGYSVEGYGSLWSALAVTGGMACAATMEELAFRGLLFRTLEERFGTYRSMAVSGALFGLLHLVNSGATLRGAIAIAFQAGLMLAAVYAATRSLWLPIGIHFGWNVAQGAIFGTTVSGAEDARKGLLDGVLDGPAALTGGGFGPEGSVLSVLVGLAVTVVFLRIAKRRGNVVPARRRATTTLPA</sequence>
<organism evidence="3 4">
    <name type="scientific">Virgisporangium aliadipatigenens</name>
    <dbReference type="NCBI Taxonomy" id="741659"/>
    <lineage>
        <taxon>Bacteria</taxon>
        <taxon>Bacillati</taxon>
        <taxon>Actinomycetota</taxon>
        <taxon>Actinomycetes</taxon>
        <taxon>Micromonosporales</taxon>
        <taxon>Micromonosporaceae</taxon>
        <taxon>Virgisporangium</taxon>
    </lineage>
</organism>
<keyword evidence="3" id="KW-0645">Protease</keyword>
<dbReference type="PANTHER" id="PTHR39430:SF1">
    <property type="entry name" value="PROTEASE"/>
    <property type="match status" value="1"/>
</dbReference>
<feature type="transmembrane region" description="Helical" evidence="1">
    <location>
        <begin position="249"/>
        <end position="267"/>
    </location>
</feature>
<feature type="transmembrane region" description="Helical" evidence="1">
    <location>
        <begin position="204"/>
        <end position="221"/>
    </location>
</feature>
<keyword evidence="1" id="KW-0812">Transmembrane</keyword>
<keyword evidence="1" id="KW-1133">Transmembrane helix</keyword>
<dbReference type="Pfam" id="PF02517">
    <property type="entry name" value="Rce1-like"/>
    <property type="match status" value="1"/>
</dbReference>
<dbReference type="EMBL" id="BOPF01000020">
    <property type="protein sequence ID" value="GIJ48272.1"/>
    <property type="molecule type" value="Genomic_DNA"/>
</dbReference>
<feature type="transmembrane region" description="Helical" evidence="1">
    <location>
        <begin position="114"/>
        <end position="135"/>
    </location>
</feature>
<dbReference type="Proteomes" id="UP000619260">
    <property type="component" value="Unassembled WGS sequence"/>
</dbReference>
<reference evidence="3" key="1">
    <citation type="submission" date="2021-01" db="EMBL/GenBank/DDBJ databases">
        <title>Whole genome shotgun sequence of Virgisporangium aliadipatigenens NBRC 105644.</title>
        <authorList>
            <person name="Komaki H."/>
            <person name="Tamura T."/>
        </authorList>
    </citation>
    <scope>NUCLEOTIDE SEQUENCE</scope>
    <source>
        <strain evidence="3">NBRC 105644</strain>
    </source>
</reference>
<name>A0A8J3YPN1_9ACTN</name>
<accession>A0A8J3YPN1</accession>
<feature type="transmembrane region" description="Helical" evidence="1">
    <location>
        <begin position="20"/>
        <end position="38"/>
    </location>
</feature>
<evidence type="ECO:0000313" key="4">
    <source>
        <dbReference type="Proteomes" id="UP000619260"/>
    </source>
</evidence>
<gene>
    <name evidence="3" type="ORF">Val02_51580</name>
</gene>
<protein>
    <submittedName>
        <fullName evidence="3">CAAX amino protease</fullName>
    </submittedName>
</protein>
<evidence type="ECO:0000313" key="3">
    <source>
        <dbReference type="EMBL" id="GIJ48272.1"/>
    </source>
</evidence>
<proteinExistence type="predicted"/>
<dbReference type="GO" id="GO:0080120">
    <property type="term" value="P:CAAX-box protein maturation"/>
    <property type="evidence" value="ECO:0007669"/>
    <property type="project" value="UniProtKB-ARBA"/>
</dbReference>
<feature type="transmembrane region" description="Helical" evidence="1">
    <location>
        <begin position="172"/>
        <end position="192"/>
    </location>
</feature>
<dbReference type="GO" id="GO:0006508">
    <property type="term" value="P:proteolysis"/>
    <property type="evidence" value="ECO:0007669"/>
    <property type="project" value="UniProtKB-KW"/>
</dbReference>
<feature type="transmembrane region" description="Helical" evidence="1">
    <location>
        <begin position="44"/>
        <end position="62"/>
    </location>
</feature>
<dbReference type="AlphaFoldDB" id="A0A8J3YPN1"/>
<dbReference type="PANTHER" id="PTHR39430">
    <property type="entry name" value="MEMBRANE-ASSOCIATED PROTEASE-RELATED"/>
    <property type="match status" value="1"/>
</dbReference>
<keyword evidence="3" id="KW-0378">Hydrolase</keyword>
<feature type="transmembrane region" description="Helical" evidence="1">
    <location>
        <begin position="85"/>
        <end position="108"/>
    </location>
</feature>
<keyword evidence="4" id="KW-1185">Reference proteome</keyword>